<dbReference type="Gene3D" id="3.30.390.30">
    <property type="match status" value="1"/>
</dbReference>
<dbReference type="PANTHER" id="PTHR43014">
    <property type="entry name" value="MERCURIC REDUCTASE"/>
    <property type="match status" value="1"/>
</dbReference>
<feature type="domain" description="FAD/NAD(P)-binding" evidence="4">
    <location>
        <begin position="2"/>
        <end position="68"/>
    </location>
</feature>
<gene>
    <name evidence="5" type="ORF">Ctob_010218</name>
</gene>
<keyword evidence="2" id="KW-0274">FAD</keyword>
<evidence type="ECO:0000259" key="4">
    <source>
        <dbReference type="Pfam" id="PF07992"/>
    </source>
</evidence>
<feature type="non-terminal residue" evidence="5">
    <location>
        <position position="149"/>
    </location>
</feature>
<evidence type="ECO:0000259" key="3">
    <source>
        <dbReference type="Pfam" id="PF02852"/>
    </source>
</evidence>
<dbReference type="PANTHER" id="PTHR43014:SF2">
    <property type="entry name" value="MERCURIC REDUCTASE"/>
    <property type="match status" value="1"/>
</dbReference>
<dbReference type="InterPro" id="IPR023753">
    <property type="entry name" value="FAD/NAD-binding_dom"/>
</dbReference>
<dbReference type="GO" id="GO:0005975">
    <property type="term" value="P:carbohydrate metabolic process"/>
    <property type="evidence" value="ECO:0007669"/>
    <property type="project" value="InterPro"/>
</dbReference>
<dbReference type="PRINTS" id="PR00368">
    <property type="entry name" value="FADPNR"/>
</dbReference>
<evidence type="ECO:0000256" key="2">
    <source>
        <dbReference type="ARBA" id="ARBA00022827"/>
    </source>
</evidence>
<dbReference type="SUPFAM" id="SSF51905">
    <property type="entry name" value="FAD/NAD(P)-binding domain"/>
    <property type="match status" value="1"/>
</dbReference>
<dbReference type="Proteomes" id="UP000037460">
    <property type="component" value="Unassembled WGS sequence"/>
</dbReference>
<evidence type="ECO:0000313" key="6">
    <source>
        <dbReference type="Proteomes" id="UP000037460"/>
    </source>
</evidence>
<dbReference type="AlphaFoldDB" id="A0A0M0K4S1"/>
<dbReference type="GO" id="GO:0050660">
    <property type="term" value="F:flavin adenine dinucleotide binding"/>
    <property type="evidence" value="ECO:0007669"/>
    <property type="project" value="TreeGrafter"/>
</dbReference>
<dbReference type="InterPro" id="IPR016156">
    <property type="entry name" value="FAD/NAD-linked_Rdtase_dimer_sf"/>
</dbReference>
<dbReference type="EMBL" id="JWZX01001479">
    <property type="protein sequence ID" value="KOO33592.1"/>
    <property type="molecule type" value="Genomic_DNA"/>
</dbReference>
<dbReference type="PROSITE" id="PS01054">
    <property type="entry name" value="TRANSALDOLASE_1"/>
    <property type="match status" value="1"/>
</dbReference>
<feature type="domain" description="Pyridine nucleotide-disulphide oxidoreductase dimerisation" evidence="3">
    <location>
        <begin position="84"/>
        <end position="146"/>
    </location>
</feature>
<keyword evidence="1" id="KW-0285">Flavoprotein</keyword>
<keyword evidence="6" id="KW-1185">Reference proteome</keyword>
<dbReference type="UniPathway" id="UPA00115">
    <property type="reaction ID" value="UER00414"/>
</dbReference>
<name>A0A0M0K4S1_9EUKA</name>
<comment type="caution">
    <text evidence="5">The sequence shown here is derived from an EMBL/GenBank/DDBJ whole genome shotgun (WGS) entry which is preliminary data.</text>
</comment>
<dbReference type="Pfam" id="PF07992">
    <property type="entry name" value="Pyr_redox_2"/>
    <property type="match status" value="1"/>
</dbReference>
<organism evidence="5 6">
    <name type="scientific">Chrysochromulina tobinii</name>
    <dbReference type="NCBI Taxonomy" id="1460289"/>
    <lineage>
        <taxon>Eukaryota</taxon>
        <taxon>Haptista</taxon>
        <taxon>Haptophyta</taxon>
        <taxon>Prymnesiophyceae</taxon>
        <taxon>Prymnesiales</taxon>
        <taxon>Chrysochromulinaceae</taxon>
        <taxon>Chrysochromulina</taxon>
    </lineage>
</organism>
<evidence type="ECO:0000256" key="1">
    <source>
        <dbReference type="ARBA" id="ARBA00022630"/>
    </source>
</evidence>
<dbReference type="GO" id="GO:0006098">
    <property type="term" value="P:pentose-phosphate shunt"/>
    <property type="evidence" value="ECO:0007669"/>
    <property type="project" value="UniProtKB-UniPathway"/>
</dbReference>
<dbReference type="InterPro" id="IPR036188">
    <property type="entry name" value="FAD/NAD-bd_sf"/>
</dbReference>
<dbReference type="SUPFAM" id="SSF55424">
    <property type="entry name" value="FAD/NAD-linked reductases, dimerisation (C-terminal) domain"/>
    <property type="match status" value="1"/>
</dbReference>
<dbReference type="InterPro" id="IPR004099">
    <property type="entry name" value="Pyr_nucl-diS_OxRdtase_dimer"/>
</dbReference>
<dbReference type="OrthoDB" id="361797at2759"/>
<evidence type="ECO:0000313" key="5">
    <source>
        <dbReference type="EMBL" id="KOO33592.1"/>
    </source>
</evidence>
<dbReference type="InterPro" id="IPR018225">
    <property type="entry name" value="Transaldolase_AS"/>
</dbReference>
<dbReference type="Gene3D" id="3.50.50.60">
    <property type="entry name" value="FAD/NAD(P)-binding domain"/>
    <property type="match status" value="2"/>
</dbReference>
<sequence length="149" mass="15275">MECEALLIATGRSPNVRDLGLEIAGIAFDETDGIQIDPLGATTNPSVFAIGDCAAGVPRFTHVAGEMAKLVVQNALFGDTWQSHDGGFVEIHCKQGTGTIVGATVVAANAGDMISEITLAMQAGVGLDVVARVIHPYPTAAEGVMQAGL</sequence>
<accession>A0A0M0K4S1</accession>
<protein>
    <submittedName>
        <fullName evidence="5">Pyridine nucleotide-disulfide oxidoreductase dimerization region</fullName>
    </submittedName>
</protein>
<dbReference type="GO" id="GO:0003955">
    <property type="term" value="F:NAD(P)H dehydrogenase (quinone) activity"/>
    <property type="evidence" value="ECO:0007669"/>
    <property type="project" value="TreeGrafter"/>
</dbReference>
<dbReference type="Pfam" id="PF02852">
    <property type="entry name" value="Pyr_redox_dim"/>
    <property type="match status" value="1"/>
</dbReference>
<proteinExistence type="predicted"/>
<reference evidence="6" key="1">
    <citation type="journal article" date="2015" name="PLoS Genet.">
        <title>Genome Sequence and Transcriptome Analyses of Chrysochromulina tobin: Metabolic Tools for Enhanced Algal Fitness in the Prominent Order Prymnesiales (Haptophyceae).</title>
        <authorList>
            <person name="Hovde B.T."/>
            <person name="Deodato C.R."/>
            <person name="Hunsperger H.M."/>
            <person name="Ryken S.A."/>
            <person name="Yost W."/>
            <person name="Jha R.K."/>
            <person name="Patterson J."/>
            <person name="Monnat R.J. Jr."/>
            <person name="Barlow S.B."/>
            <person name="Starkenburg S.R."/>
            <person name="Cattolico R.A."/>
        </authorList>
    </citation>
    <scope>NUCLEOTIDE SEQUENCE</scope>
    <source>
        <strain evidence="6">CCMP291</strain>
    </source>
</reference>